<dbReference type="PANTHER" id="PTHR24276">
    <property type="entry name" value="POLYSERASE-RELATED"/>
    <property type="match status" value="1"/>
</dbReference>
<dbReference type="InterPro" id="IPR050430">
    <property type="entry name" value="Peptidase_S1"/>
</dbReference>
<keyword evidence="3" id="KW-0677">Repeat</keyword>
<name>I1YKK5_METFJ</name>
<keyword evidence="8" id="KW-1185">Reference proteome</keyword>
<dbReference type="PRINTS" id="PR00722">
    <property type="entry name" value="CHYMOTRYPSIN"/>
</dbReference>
<dbReference type="InterPro" id="IPR001314">
    <property type="entry name" value="Peptidase_S1A"/>
</dbReference>
<dbReference type="GO" id="GO:0016020">
    <property type="term" value="C:membrane"/>
    <property type="evidence" value="ECO:0007669"/>
    <property type="project" value="InterPro"/>
</dbReference>
<dbReference type="Pfam" id="PF00089">
    <property type="entry name" value="Trypsin"/>
    <property type="match status" value="1"/>
</dbReference>
<dbReference type="GO" id="GO:0006508">
    <property type="term" value="P:proteolysis"/>
    <property type="evidence" value="ECO:0007669"/>
    <property type="project" value="InterPro"/>
</dbReference>
<dbReference type="Proteomes" id="UP000009145">
    <property type="component" value="Chromosome"/>
</dbReference>
<evidence type="ECO:0000313" key="7">
    <source>
        <dbReference type="EMBL" id="AFJ03448.1"/>
    </source>
</evidence>
<evidence type="ECO:0000256" key="1">
    <source>
        <dbReference type="ARBA" id="ARBA00007664"/>
    </source>
</evidence>
<keyword evidence="4" id="KW-0106">Calcium</keyword>
<dbReference type="AlphaFoldDB" id="I1YKK5"/>
<protein>
    <submittedName>
        <fullName evidence="7">Calx-beta domain-containing protein</fullName>
    </submittedName>
</protein>
<accession>I1YKK5</accession>
<dbReference type="PROSITE" id="PS50240">
    <property type="entry name" value="TRYPSIN_DOM"/>
    <property type="match status" value="1"/>
</dbReference>
<dbReference type="InterPro" id="IPR038081">
    <property type="entry name" value="CalX-like_sf"/>
</dbReference>
<dbReference type="SMART" id="SM00020">
    <property type="entry name" value="Tryp_SPc"/>
    <property type="match status" value="1"/>
</dbReference>
<keyword evidence="5" id="KW-1015">Disulfide bond</keyword>
<dbReference type="Gene3D" id="2.60.40.2030">
    <property type="match status" value="1"/>
</dbReference>
<proteinExistence type="inferred from homology"/>
<dbReference type="GO" id="GO:0004252">
    <property type="term" value="F:serine-type endopeptidase activity"/>
    <property type="evidence" value="ECO:0007669"/>
    <property type="project" value="InterPro"/>
</dbReference>
<dbReference type="InterPro" id="IPR009003">
    <property type="entry name" value="Peptidase_S1_PA"/>
</dbReference>
<dbReference type="GO" id="GO:0007154">
    <property type="term" value="P:cell communication"/>
    <property type="evidence" value="ECO:0007669"/>
    <property type="project" value="InterPro"/>
</dbReference>
<dbReference type="InterPro" id="IPR043504">
    <property type="entry name" value="Peptidase_S1_PA_chymotrypsin"/>
</dbReference>
<dbReference type="STRING" id="754477.Q7C_2314"/>
<evidence type="ECO:0000313" key="8">
    <source>
        <dbReference type="Proteomes" id="UP000009145"/>
    </source>
</evidence>
<evidence type="ECO:0000256" key="3">
    <source>
        <dbReference type="ARBA" id="ARBA00022737"/>
    </source>
</evidence>
<dbReference type="PANTHER" id="PTHR24276:SF98">
    <property type="entry name" value="FI18310P1-RELATED"/>
    <property type="match status" value="1"/>
</dbReference>
<feature type="domain" description="Peptidase S1" evidence="6">
    <location>
        <begin position="12"/>
        <end position="274"/>
    </location>
</feature>
<dbReference type="OrthoDB" id="8884718at2"/>
<dbReference type="RefSeq" id="WP_014704867.1">
    <property type="nucleotide sequence ID" value="NC_017856.1"/>
</dbReference>
<evidence type="ECO:0000259" key="6">
    <source>
        <dbReference type="PROSITE" id="PS50240"/>
    </source>
</evidence>
<gene>
    <name evidence="7" type="ordered locus">Q7C_2314</name>
</gene>
<dbReference type="SUPFAM" id="SSF141072">
    <property type="entry name" value="CalX-like"/>
    <property type="match status" value="1"/>
</dbReference>
<dbReference type="PATRIC" id="fig|754477.3.peg.2281"/>
<sequence>MVATTEDYRLSVYQGADDARYSGVVKIFAEGIVGSGSLLYGGQMILTAAHLFDANPDSVEVRFDAPFGSSTTISASLLTILPAYDSVSQNYDVALLTLAQPAPDYARRYDLYRQRDELHQVFDLVGYGRPGAGAEGVTSEVPTSAERLVAQNRFDTDVGTLDLFTFDQMSWGPVAGTQLVADFDDGSVALDSLGQLMGVNDLGQNLLEGLITPGDSGGPAFIDGQVAGVASYIARFAQGDQYLDTNETIDSSFGELAFWQRVSSYTQWIDTQIQQTYPDAPQHPEEVVTAVLEGDPGSVQRAYFLLQFTGVVAPGESVSVAYQTRDGTALAGEDYIAVAGRAVIYGSQQQTVIAVELIEDVTAESNEHFWLDISDPQGGVLPGGASVISAQRLILDDDQLIA</sequence>
<reference evidence="7 8" key="1">
    <citation type="journal article" date="2012" name="J. Bacteriol.">
        <title>Complete genome sequences of Methylophaga sp. strain JAM1 and Methylophaga sp. strain JAM7.</title>
        <authorList>
            <person name="Villeneuve C."/>
            <person name="Martineau C."/>
            <person name="Mauffrey F."/>
            <person name="Villemur R."/>
        </authorList>
    </citation>
    <scope>NUCLEOTIDE SEQUENCE [LARGE SCALE GENOMIC DNA]</scope>
    <source>
        <strain evidence="7 8">JAM7</strain>
    </source>
</reference>
<comment type="similarity">
    <text evidence="1">Belongs to the peptidase S1 family.</text>
</comment>
<dbReference type="Gene3D" id="2.40.10.10">
    <property type="entry name" value="Trypsin-like serine proteases"/>
    <property type="match status" value="1"/>
</dbReference>
<dbReference type="InterPro" id="IPR001254">
    <property type="entry name" value="Trypsin_dom"/>
</dbReference>
<dbReference type="HOGENOM" id="CLU_688497_0_0_6"/>
<dbReference type="EMBL" id="CP003380">
    <property type="protein sequence ID" value="AFJ03448.1"/>
    <property type="molecule type" value="Genomic_DNA"/>
</dbReference>
<dbReference type="SUPFAM" id="SSF50494">
    <property type="entry name" value="Trypsin-like serine proteases"/>
    <property type="match status" value="1"/>
</dbReference>
<dbReference type="eggNOG" id="COG5640">
    <property type="taxonomic scope" value="Bacteria"/>
</dbReference>
<keyword evidence="2" id="KW-0732">Signal</keyword>
<evidence type="ECO:0000256" key="5">
    <source>
        <dbReference type="ARBA" id="ARBA00023157"/>
    </source>
</evidence>
<dbReference type="KEGG" id="mec:Q7C_2314"/>
<dbReference type="Pfam" id="PF03160">
    <property type="entry name" value="Calx-beta"/>
    <property type="match status" value="1"/>
</dbReference>
<evidence type="ECO:0000256" key="2">
    <source>
        <dbReference type="ARBA" id="ARBA00022729"/>
    </source>
</evidence>
<evidence type="ECO:0000256" key="4">
    <source>
        <dbReference type="ARBA" id="ARBA00022837"/>
    </source>
</evidence>
<dbReference type="InterPro" id="IPR003644">
    <property type="entry name" value="Calx_beta"/>
</dbReference>
<organism evidence="7 8">
    <name type="scientific">Methylophaga frappieri (strain ATCC BAA-2434 / DSM 25690 / JAM7)</name>
    <dbReference type="NCBI Taxonomy" id="754477"/>
    <lineage>
        <taxon>Bacteria</taxon>
        <taxon>Pseudomonadati</taxon>
        <taxon>Pseudomonadota</taxon>
        <taxon>Gammaproteobacteria</taxon>
        <taxon>Thiotrichales</taxon>
        <taxon>Piscirickettsiaceae</taxon>
        <taxon>Methylophaga</taxon>
    </lineage>
</organism>